<dbReference type="EMBL" id="NHYE01004322">
    <property type="protein sequence ID" value="PPQ85319.1"/>
    <property type="molecule type" value="Genomic_DNA"/>
</dbReference>
<organism evidence="2 3">
    <name type="scientific">Gymnopilus dilepis</name>
    <dbReference type="NCBI Taxonomy" id="231916"/>
    <lineage>
        <taxon>Eukaryota</taxon>
        <taxon>Fungi</taxon>
        <taxon>Dikarya</taxon>
        <taxon>Basidiomycota</taxon>
        <taxon>Agaricomycotina</taxon>
        <taxon>Agaricomycetes</taxon>
        <taxon>Agaricomycetidae</taxon>
        <taxon>Agaricales</taxon>
        <taxon>Agaricineae</taxon>
        <taxon>Hymenogastraceae</taxon>
        <taxon>Gymnopilus</taxon>
    </lineage>
</organism>
<feature type="region of interest" description="Disordered" evidence="1">
    <location>
        <begin position="319"/>
        <end position="340"/>
    </location>
</feature>
<accession>A0A409X3J5</accession>
<dbReference type="InterPro" id="IPR040521">
    <property type="entry name" value="KDZ"/>
</dbReference>
<feature type="region of interest" description="Disordered" evidence="1">
    <location>
        <begin position="1"/>
        <end position="29"/>
    </location>
</feature>
<dbReference type="InParanoid" id="A0A409X3J5"/>
<dbReference type="PANTHER" id="PTHR33096">
    <property type="entry name" value="CXC2 DOMAIN-CONTAINING PROTEIN"/>
    <property type="match status" value="1"/>
</dbReference>
<evidence type="ECO:0000313" key="2">
    <source>
        <dbReference type="EMBL" id="PPQ85319.1"/>
    </source>
</evidence>
<feature type="compositionally biased region" description="Polar residues" evidence="1">
    <location>
        <begin position="12"/>
        <end position="23"/>
    </location>
</feature>
<reference evidence="2 3" key="1">
    <citation type="journal article" date="2018" name="Evol. Lett.">
        <title>Horizontal gene cluster transfer increased hallucinogenic mushroom diversity.</title>
        <authorList>
            <person name="Reynolds H.T."/>
            <person name="Vijayakumar V."/>
            <person name="Gluck-Thaler E."/>
            <person name="Korotkin H.B."/>
            <person name="Matheny P.B."/>
            <person name="Slot J.C."/>
        </authorList>
    </citation>
    <scope>NUCLEOTIDE SEQUENCE [LARGE SCALE GENOMIC DNA]</scope>
    <source>
        <strain evidence="2 3">SRW20</strain>
    </source>
</reference>
<comment type="caution">
    <text evidence="2">The sequence shown here is derived from an EMBL/GenBank/DDBJ whole genome shotgun (WGS) entry which is preliminary data.</text>
</comment>
<proteinExistence type="predicted"/>
<name>A0A409X3J5_9AGAR</name>
<evidence type="ECO:0000313" key="3">
    <source>
        <dbReference type="Proteomes" id="UP000284706"/>
    </source>
</evidence>
<dbReference type="OrthoDB" id="3253684at2759"/>
<evidence type="ECO:0008006" key="4">
    <source>
        <dbReference type="Google" id="ProtNLM"/>
    </source>
</evidence>
<dbReference type="AlphaFoldDB" id="A0A409X3J5"/>
<dbReference type="Pfam" id="PF18758">
    <property type="entry name" value="KDZ"/>
    <property type="match status" value="1"/>
</dbReference>
<dbReference type="Proteomes" id="UP000284706">
    <property type="component" value="Unassembled WGS sequence"/>
</dbReference>
<sequence>MVISHERGKQPASRNGLGNNFQSPKRKRSSYYKTTKTAWKIFNPESEKRNLMMQMAEMYAGKRGDSAKARVVSGNHVSHVLPDLLLEEDRGAVDLDVGTSPSAVNASPKRLAPDQSERNLYATWNSLLPTLVEDILSYTSATVGLPERVAESALSSNCQAVPQNCVTKTTQVLCLYLNREWEIPRTLAYLGADFKFVLVQSCNCRTIAQVLVHNGLFPTAPSQARMAISIDLLDFYTALFERSCDGVNAMAAALNSHYSRRGFYLVDAKGQKYREPFRKGFGYAAQWLDKLKDIVSKRVDNALQDADRCAEVAKNGGRMPSQVTEVPKPHMHGPGPSEDSHLSECSRSLRLLCPACLSPNSFGKSLLEGGDFLVCTDGNFHHRHLTSAGSGIPFHQPKHLVPKEFVDKVGEDIRLARGRPRRTAKSVVPDDAINECENAHKAANGDKKKSNTGNARYDAQGYMSLICRHDIPLLFANIDTPGEQQKYAIALIKWFFECIPNNATATVLYDVGCVLDRSIQLFGLLPEAIRSRIQFATTAMHAYGHQWACQLVYNPRLCKGLGLTDGEGVERVWSRLTKLIPIAARRIWLTDRQLSFIASESLEDLGDWIKRRFATANSREDKAEQALLRFGKTVGELEEQWELQKKTQLSLPPSCTSEKTKELDALLSLQG</sequence>
<gene>
    <name evidence="2" type="ORF">CVT26_001390</name>
</gene>
<feature type="non-terminal residue" evidence="2">
    <location>
        <position position="671"/>
    </location>
</feature>
<evidence type="ECO:0000256" key="1">
    <source>
        <dbReference type="SAM" id="MobiDB-lite"/>
    </source>
</evidence>
<dbReference type="PANTHER" id="PTHR33096:SF1">
    <property type="entry name" value="CXC1-LIKE CYSTEINE CLUSTER ASSOCIATED WITH KDZ TRANSPOSASES DOMAIN-CONTAINING PROTEIN"/>
    <property type="match status" value="1"/>
</dbReference>
<protein>
    <recommendedName>
        <fullName evidence="4">CxC1-like cysteine cluster associated with KDZ transposases domain-containing protein</fullName>
    </recommendedName>
</protein>
<dbReference type="STRING" id="231916.A0A409X3J5"/>
<keyword evidence="3" id="KW-1185">Reference proteome</keyword>